<dbReference type="HOGENOM" id="CLU_825391_0_0_2"/>
<evidence type="ECO:0000313" key="2">
    <source>
        <dbReference type="EMBL" id="AFU57683.1"/>
    </source>
</evidence>
<dbReference type="PATRIC" id="fig|1237085.11.peg.715"/>
<evidence type="ECO:0000313" key="3">
    <source>
        <dbReference type="Proteomes" id="UP000008037"/>
    </source>
</evidence>
<dbReference type="Proteomes" id="UP000008037">
    <property type="component" value="Chromosome"/>
</dbReference>
<sequence>MTNMATQLNPLFHASLSLGDLGIVESVSNCLAPKLDELKGKKIVFSCDDKKMIPVDGWGLRSNSYSAATTVTTIRPIKENALVAAIDSSSVKLAETEEGSLYAIKCGIATAYAGRALMHFKIGPVLFYLSESTIRDSDLEDRLAKLVLLDDDFAKRLIRVRAERAVQKELASHFTNSIILVDGSLKASVFEDRERSLGKIAESCVLRKNMMIGISKGTRLKVLERAAAPLTKVPGPAYIEVDMIIKGLIRNTVGSNSMVKLEKNSPILRADIVGNRTEALGMLLGNDPVAGGYPETLRLAHYISTFTSTDMTCLRSHVLNSYDVTELAADDIRSMLLGSISV</sequence>
<protein>
    <submittedName>
        <fullName evidence="2">Putative NurA domain-containing protein</fullName>
    </submittedName>
</protein>
<name>K0IFU9_NITGG</name>
<evidence type="ECO:0000259" key="1">
    <source>
        <dbReference type="SMART" id="SM00933"/>
    </source>
</evidence>
<gene>
    <name evidence="2" type="ordered locus">Ngar_c07400</name>
</gene>
<dbReference type="InParanoid" id="K0IFU9"/>
<accession>K0IFU9</accession>
<organism evidence="2 3">
    <name type="scientific">Nitrososphaera gargensis (strain Ga9.2)</name>
    <dbReference type="NCBI Taxonomy" id="1237085"/>
    <lineage>
        <taxon>Archaea</taxon>
        <taxon>Nitrososphaerota</taxon>
        <taxon>Nitrososphaeria</taxon>
        <taxon>Nitrososphaerales</taxon>
        <taxon>Nitrososphaeraceae</taxon>
        <taxon>Nitrososphaera</taxon>
    </lineage>
</organism>
<dbReference type="Pfam" id="PF09376">
    <property type="entry name" value="NurA"/>
    <property type="match status" value="1"/>
</dbReference>
<feature type="domain" description="NurA" evidence="1">
    <location>
        <begin position="81"/>
        <end position="306"/>
    </location>
</feature>
<keyword evidence="3" id="KW-1185">Reference proteome</keyword>
<dbReference type="EMBL" id="CP002408">
    <property type="protein sequence ID" value="AFU57683.1"/>
    <property type="molecule type" value="Genomic_DNA"/>
</dbReference>
<dbReference type="AlphaFoldDB" id="K0IFU9"/>
<reference evidence="2 3" key="1">
    <citation type="journal article" date="2012" name="Environ. Microbiol.">
        <title>The genome of the ammonia-oxidizing Candidatus Nitrososphaera gargensis: insights into metabolic versatility and environmental adaptations.</title>
        <authorList>
            <person name="Spang A."/>
            <person name="Poehlein A."/>
            <person name="Offre P."/>
            <person name="Zumbragel S."/>
            <person name="Haider S."/>
            <person name="Rychlik N."/>
            <person name="Nowka B."/>
            <person name="Schmeisser C."/>
            <person name="Lebedeva E.V."/>
            <person name="Rattei T."/>
            <person name="Bohm C."/>
            <person name="Schmid M."/>
            <person name="Galushko A."/>
            <person name="Hatzenpichler R."/>
            <person name="Weinmaier T."/>
            <person name="Daniel R."/>
            <person name="Schleper C."/>
            <person name="Spieck E."/>
            <person name="Streit W."/>
            <person name="Wagner M."/>
        </authorList>
    </citation>
    <scope>NUCLEOTIDE SEQUENCE [LARGE SCALE GENOMIC DNA]</scope>
    <source>
        <strain evidence="3">Ga9.2</strain>
    </source>
</reference>
<dbReference type="BioCyc" id="CNIT1237085:G1324-738-MONOMER"/>
<dbReference type="STRING" id="1237085.Ngar_c07400"/>
<dbReference type="SMART" id="SM00933">
    <property type="entry name" value="NurA"/>
    <property type="match status" value="1"/>
</dbReference>
<dbReference type="InterPro" id="IPR018977">
    <property type="entry name" value="NurA_domain"/>
</dbReference>
<proteinExistence type="predicted"/>
<dbReference type="KEGG" id="nga:Ngar_c07400"/>